<proteinExistence type="predicted"/>
<protein>
    <submittedName>
        <fullName evidence="2">Uncharacterized protein</fullName>
    </submittedName>
</protein>
<accession>A0AAD4HGZ2</accession>
<name>A0AAD4HGZ2_9AGAM</name>
<dbReference type="EMBL" id="JABBWK010000058">
    <property type="protein sequence ID" value="KAG1896127.1"/>
    <property type="molecule type" value="Genomic_DNA"/>
</dbReference>
<dbReference type="GeneID" id="64671646"/>
<keyword evidence="3" id="KW-1185">Reference proteome</keyword>
<comment type="caution">
    <text evidence="2">The sequence shown here is derived from an EMBL/GenBank/DDBJ whole genome shotgun (WGS) entry which is preliminary data.</text>
</comment>
<reference evidence="2" key="1">
    <citation type="journal article" date="2020" name="New Phytol.">
        <title>Comparative genomics reveals dynamic genome evolution in host specialist ectomycorrhizal fungi.</title>
        <authorList>
            <person name="Lofgren L.A."/>
            <person name="Nguyen N.H."/>
            <person name="Vilgalys R."/>
            <person name="Ruytinx J."/>
            <person name="Liao H.L."/>
            <person name="Branco S."/>
            <person name="Kuo A."/>
            <person name="LaButti K."/>
            <person name="Lipzen A."/>
            <person name="Andreopoulos W."/>
            <person name="Pangilinan J."/>
            <person name="Riley R."/>
            <person name="Hundley H."/>
            <person name="Na H."/>
            <person name="Barry K."/>
            <person name="Grigoriev I.V."/>
            <person name="Stajich J.E."/>
            <person name="Kennedy P.G."/>
        </authorList>
    </citation>
    <scope>NUCLEOTIDE SEQUENCE</scope>
    <source>
        <strain evidence="2">FC203</strain>
    </source>
</reference>
<feature type="region of interest" description="Disordered" evidence="1">
    <location>
        <begin position="19"/>
        <end position="60"/>
    </location>
</feature>
<evidence type="ECO:0000256" key="1">
    <source>
        <dbReference type="SAM" id="MobiDB-lite"/>
    </source>
</evidence>
<sequence>MSAPVNSCELRNAKKKAIENAERQCSLETNSEDEEEDGGHLESSGSEADLEPIKPKPQGLYRPNKLCRTYAMQDVSVLQDVFELVDTDELDSDGDQVDRSVMANDGDMDEESEHDKPETTAMVLADETPLLVTDNMKPKRVVQTHGKSQSAQDQKHSMELRQSLLSFEWRRGTSNYLTRTTRLKLVDKNQISLNSLLTVAQNLDVPAIKQCLQTDAQYAAHLSSLVEPHILLLCRDLKITACANIDGYFRLGQNLVKARKLMEQHAYVYALKFDEQVSSSYSLLHITTTPSLHSNQHPSSTDQ</sequence>
<evidence type="ECO:0000313" key="3">
    <source>
        <dbReference type="Proteomes" id="UP001195769"/>
    </source>
</evidence>
<dbReference type="AlphaFoldDB" id="A0AAD4HGZ2"/>
<dbReference type="Proteomes" id="UP001195769">
    <property type="component" value="Unassembled WGS sequence"/>
</dbReference>
<evidence type="ECO:0000313" key="2">
    <source>
        <dbReference type="EMBL" id="KAG1896127.1"/>
    </source>
</evidence>
<dbReference type="RefSeq" id="XP_041221703.1">
    <property type="nucleotide sequence ID" value="XM_041377348.1"/>
</dbReference>
<feature type="region of interest" description="Disordered" evidence="1">
    <location>
        <begin position="89"/>
        <end position="118"/>
    </location>
</feature>
<gene>
    <name evidence="2" type="ORF">F5891DRAFT_983664</name>
</gene>
<organism evidence="2 3">
    <name type="scientific">Suillus fuscotomentosus</name>
    <dbReference type="NCBI Taxonomy" id="1912939"/>
    <lineage>
        <taxon>Eukaryota</taxon>
        <taxon>Fungi</taxon>
        <taxon>Dikarya</taxon>
        <taxon>Basidiomycota</taxon>
        <taxon>Agaricomycotina</taxon>
        <taxon>Agaricomycetes</taxon>
        <taxon>Agaricomycetidae</taxon>
        <taxon>Boletales</taxon>
        <taxon>Suillineae</taxon>
        <taxon>Suillaceae</taxon>
        <taxon>Suillus</taxon>
    </lineage>
</organism>